<dbReference type="RefSeq" id="WP_112332492.1">
    <property type="nucleotide sequence ID" value="NZ_JADPHD010000007.1"/>
</dbReference>
<reference evidence="2 3" key="1">
    <citation type="submission" date="2018-06" db="EMBL/GenBank/DDBJ databases">
        <title>Noncontiguous genome sequence of Ruminococcaceae bacterium ASD2818.</title>
        <authorList>
            <person name="Chaplin A.V."/>
            <person name="Sokolova S.R."/>
            <person name="Kochetkova T.O."/>
            <person name="Goltsov A.Y."/>
            <person name="Trofimov D.Y."/>
            <person name="Efimov B.A."/>
        </authorList>
    </citation>
    <scope>NUCLEOTIDE SEQUENCE [LARGE SCALE GENOMIC DNA]</scope>
    <source>
        <strain evidence="2 3">ASD2818</strain>
    </source>
</reference>
<accession>A0A328UE17</accession>
<proteinExistence type="predicted"/>
<sequence length="70" mass="8120">MARPKKPVNYVEELQKIEMQITRHKSSIKELEVQRKKLLEEKKSKEMGMLYEAIQTSGKTVKEVLSTLGT</sequence>
<protein>
    <submittedName>
        <fullName evidence="2">Cortexillin II</fullName>
    </submittedName>
</protein>
<comment type="caution">
    <text evidence="2">The sequence shown here is derived from an EMBL/GenBank/DDBJ whole genome shotgun (WGS) entry which is preliminary data.</text>
</comment>
<evidence type="ECO:0000256" key="1">
    <source>
        <dbReference type="SAM" id="Coils"/>
    </source>
</evidence>
<feature type="coiled-coil region" evidence="1">
    <location>
        <begin position="14"/>
        <end position="48"/>
    </location>
</feature>
<keyword evidence="3" id="KW-1185">Reference proteome</keyword>
<name>A0A328UE17_9FIRM</name>
<evidence type="ECO:0000313" key="2">
    <source>
        <dbReference type="EMBL" id="RAQ29261.1"/>
    </source>
</evidence>
<dbReference type="EMBL" id="QLYR01000003">
    <property type="protein sequence ID" value="RAQ29261.1"/>
    <property type="molecule type" value="Genomic_DNA"/>
</dbReference>
<dbReference type="Proteomes" id="UP000249377">
    <property type="component" value="Unassembled WGS sequence"/>
</dbReference>
<organism evidence="2 3">
    <name type="scientific">Hydrogeniiclostridium mannosilyticum</name>
    <dbReference type="NCBI Taxonomy" id="2764322"/>
    <lineage>
        <taxon>Bacteria</taxon>
        <taxon>Bacillati</taxon>
        <taxon>Bacillota</taxon>
        <taxon>Clostridia</taxon>
        <taxon>Eubacteriales</taxon>
        <taxon>Acutalibacteraceae</taxon>
        <taxon>Hydrogeniiclostridium</taxon>
    </lineage>
</organism>
<keyword evidence="1" id="KW-0175">Coiled coil</keyword>
<evidence type="ECO:0000313" key="3">
    <source>
        <dbReference type="Proteomes" id="UP000249377"/>
    </source>
</evidence>
<dbReference type="AlphaFoldDB" id="A0A328UE17"/>
<gene>
    <name evidence="2" type="ORF">DPQ25_07195</name>
</gene>